<accession>A0AA36BEM9</accession>
<dbReference type="InterPro" id="IPR011009">
    <property type="entry name" value="Kinase-like_dom_sf"/>
</dbReference>
<evidence type="ECO:0000256" key="9">
    <source>
        <dbReference type="SAM" id="SignalP"/>
    </source>
</evidence>
<feature type="domain" description="Serine-threonine/tyrosine-protein kinase catalytic" evidence="10">
    <location>
        <begin position="77"/>
        <end position="200"/>
    </location>
</feature>
<evidence type="ECO:0000256" key="2">
    <source>
        <dbReference type="ARBA" id="ARBA00022692"/>
    </source>
</evidence>
<keyword evidence="5" id="KW-0067">ATP-binding</keyword>
<gene>
    <name evidence="11" type="ORF">OCTVUL_1B021851</name>
</gene>
<dbReference type="Gene3D" id="1.10.510.10">
    <property type="entry name" value="Transferase(Phosphotransferase) domain 1"/>
    <property type="match status" value="1"/>
</dbReference>
<keyword evidence="2" id="KW-0812">Transmembrane</keyword>
<dbReference type="PANTHER" id="PTHR22618:SF2">
    <property type="entry name" value="PROTEIN O-MANNOSE KINASE"/>
    <property type="match status" value="1"/>
</dbReference>
<keyword evidence="12" id="KW-1185">Reference proteome</keyword>
<evidence type="ECO:0000259" key="10">
    <source>
        <dbReference type="Pfam" id="PF07714"/>
    </source>
</evidence>
<keyword evidence="3" id="KW-0547">Nucleotide-binding</keyword>
<keyword evidence="7" id="KW-0472">Membrane</keyword>
<evidence type="ECO:0000313" key="12">
    <source>
        <dbReference type="Proteomes" id="UP001162480"/>
    </source>
</evidence>
<dbReference type="InterPro" id="IPR039318">
    <property type="entry name" value="POMK"/>
</dbReference>
<proteinExistence type="predicted"/>
<evidence type="ECO:0000256" key="7">
    <source>
        <dbReference type="ARBA" id="ARBA00023136"/>
    </source>
</evidence>
<evidence type="ECO:0000256" key="1">
    <source>
        <dbReference type="ARBA" id="ARBA00022679"/>
    </source>
</evidence>
<evidence type="ECO:0000313" key="11">
    <source>
        <dbReference type="EMBL" id="CAI9732644.1"/>
    </source>
</evidence>
<dbReference type="GO" id="GO:0005524">
    <property type="term" value="F:ATP binding"/>
    <property type="evidence" value="ECO:0007669"/>
    <property type="project" value="UniProtKB-KW"/>
</dbReference>
<dbReference type="EMBL" id="OX597827">
    <property type="protein sequence ID" value="CAI9732644.1"/>
    <property type="molecule type" value="Genomic_DNA"/>
</dbReference>
<organism evidence="11 12">
    <name type="scientific">Octopus vulgaris</name>
    <name type="common">Common octopus</name>
    <dbReference type="NCBI Taxonomy" id="6645"/>
    <lineage>
        <taxon>Eukaryota</taxon>
        <taxon>Metazoa</taxon>
        <taxon>Spiralia</taxon>
        <taxon>Lophotrochozoa</taxon>
        <taxon>Mollusca</taxon>
        <taxon>Cephalopoda</taxon>
        <taxon>Coleoidea</taxon>
        <taxon>Octopodiformes</taxon>
        <taxon>Octopoda</taxon>
        <taxon>Incirrata</taxon>
        <taxon>Octopodidae</taxon>
        <taxon>Octopus</taxon>
    </lineage>
</organism>
<evidence type="ECO:0000256" key="3">
    <source>
        <dbReference type="ARBA" id="ARBA00022741"/>
    </source>
</evidence>
<keyword evidence="4 11" id="KW-0418">Kinase</keyword>
<evidence type="ECO:0000256" key="5">
    <source>
        <dbReference type="ARBA" id="ARBA00022840"/>
    </source>
</evidence>
<dbReference type="AlphaFoldDB" id="A0AA36BEM9"/>
<dbReference type="Pfam" id="PF07714">
    <property type="entry name" value="PK_Tyr_Ser-Thr"/>
    <property type="match status" value="1"/>
</dbReference>
<evidence type="ECO:0000256" key="6">
    <source>
        <dbReference type="ARBA" id="ARBA00022989"/>
    </source>
</evidence>
<reference evidence="11" key="1">
    <citation type="submission" date="2023-08" db="EMBL/GenBank/DDBJ databases">
        <authorList>
            <person name="Alioto T."/>
            <person name="Alioto T."/>
            <person name="Gomez Garrido J."/>
        </authorList>
    </citation>
    <scope>NUCLEOTIDE SEQUENCE</scope>
</reference>
<dbReference type="GO" id="GO:0004672">
    <property type="term" value="F:protein kinase activity"/>
    <property type="evidence" value="ECO:0007669"/>
    <property type="project" value="InterPro"/>
</dbReference>
<dbReference type="GO" id="GO:0019200">
    <property type="term" value="F:carbohydrate kinase activity"/>
    <property type="evidence" value="ECO:0007669"/>
    <property type="project" value="InterPro"/>
</dbReference>
<evidence type="ECO:0000256" key="4">
    <source>
        <dbReference type="ARBA" id="ARBA00022777"/>
    </source>
</evidence>
<protein>
    <submittedName>
        <fullName evidence="11">Protein O-mannose kinase</fullName>
    </submittedName>
</protein>
<feature type="signal peptide" evidence="9">
    <location>
        <begin position="1"/>
        <end position="23"/>
    </location>
</feature>
<name>A0AA36BEM9_OCTVU</name>
<dbReference type="GO" id="GO:0005789">
    <property type="term" value="C:endoplasmic reticulum membrane"/>
    <property type="evidence" value="ECO:0007669"/>
    <property type="project" value="TreeGrafter"/>
</dbReference>
<dbReference type="Proteomes" id="UP001162480">
    <property type="component" value="Chromosome 14"/>
</dbReference>
<evidence type="ECO:0000256" key="8">
    <source>
        <dbReference type="ARBA" id="ARBA00037847"/>
    </source>
</evidence>
<dbReference type="InterPro" id="IPR001245">
    <property type="entry name" value="Ser-Thr/Tyr_kinase_cat_dom"/>
</dbReference>
<dbReference type="SUPFAM" id="SSF56112">
    <property type="entry name" value="Protein kinase-like (PK-like)"/>
    <property type="match status" value="1"/>
</dbReference>
<sequence>MLPAVKHGLYVLLLLFAQEGVNPGHTALPEPPSLLCYQDMLLNKQVCRPACLTGYFAVAGMNSCHQWLTCEDFDTNITIGRKIASGLGKMVYEAHWQNQTFVMNKATKDNKYWSDFHHGLTMITAFQPHPHIIQLVGHCNKRYLTEFHPLMSADHLFDHLKSKEHTLHDTIELRYQLCMDYVNILAYLHSSPRGTRVMCDSNDLTKTLSQFLLRSDLRLILNDLDALPEVNRSKNQFIKCGHREIGGEFVAPEQLWPYLERPFVDADMPSYDEKSDIWKIPKKPSIESAEDTSEQRQAAYDNGCMENSTILAAMVAIWSTVFDSNVVAKIVCILEGNLEKNIFRSRGASEDLPLNSLKRPKNCDGVLSPNSSSAISSLNLLSSLLVFLRKISAFTGIWTRICNEISSSNCELRKHAAIKKLQLFLRRNTTS</sequence>
<keyword evidence="6" id="KW-1133">Transmembrane helix</keyword>
<keyword evidence="9" id="KW-0732">Signal</keyword>
<dbReference type="GO" id="GO:0006493">
    <property type="term" value="P:protein O-linked glycosylation"/>
    <property type="evidence" value="ECO:0007669"/>
    <property type="project" value="InterPro"/>
</dbReference>
<comment type="subcellular location">
    <subcellularLocation>
        <location evidence="8">Endomembrane system</location>
        <topology evidence="8">Single-pass membrane protein</topology>
    </subcellularLocation>
</comment>
<keyword evidence="1" id="KW-0808">Transferase</keyword>
<feature type="chain" id="PRO_5041334646" evidence="9">
    <location>
        <begin position="24"/>
        <end position="431"/>
    </location>
</feature>
<dbReference type="PANTHER" id="PTHR22618">
    <property type="entry name" value="PROTEIN O-MANNOSE KINASE"/>
    <property type="match status" value="1"/>
</dbReference>